<dbReference type="RefSeq" id="WP_169846980.1">
    <property type="nucleotide sequence ID" value="NZ_CP065424.1"/>
</dbReference>
<evidence type="ECO:0000313" key="2">
    <source>
        <dbReference type="EMBL" id="OOP65912.1"/>
    </source>
</evidence>
<dbReference type="Proteomes" id="UP000189761">
    <property type="component" value="Unassembled WGS sequence"/>
</dbReference>
<evidence type="ECO:0000313" key="3">
    <source>
        <dbReference type="Proteomes" id="UP000189761"/>
    </source>
</evidence>
<feature type="transmembrane region" description="Helical" evidence="1">
    <location>
        <begin position="86"/>
        <end position="106"/>
    </location>
</feature>
<gene>
    <name evidence="2" type="ORF">BWZ43_23730</name>
</gene>
<protein>
    <recommendedName>
        <fullName evidence="4">DUF2512 family protein</fullName>
    </recommendedName>
</protein>
<comment type="caution">
    <text evidence="2">The sequence shown here is derived from an EMBL/GenBank/DDBJ whole genome shotgun (WGS) entry which is preliminary data.</text>
</comment>
<accession>A0A8E2I378</accession>
<keyword evidence="1" id="KW-0472">Membrane</keyword>
<dbReference type="EMBL" id="MTLA01000420">
    <property type="protein sequence ID" value="OOP65912.1"/>
    <property type="molecule type" value="Genomic_DNA"/>
</dbReference>
<dbReference type="AlphaFoldDB" id="A0A8E2I378"/>
<keyword evidence="3" id="KW-1185">Reference proteome</keyword>
<evidence type="ECO:0000256" key="1">
    <source>
        <dbReference type="SAM" id="Phobius"/>
    </source>
</evidence>
<sequence>MKHIKAMGIKFVATLVVLFVILGLIFGMSFTNFVFISLVLSVASYLVGDIGILPRTNNTVATIADFGLSLLFIWFLSAALTRENATALFLISLVSASAISLFEMAFHKYVSSYTFDRQSEEFLPKHRNFHHYQTEASKEITPEIEKNRDNK</sequence>
<evidence type="ECO:0008006" key="4">
    <source>
        <dbReference type="Google" id="ProtNLM"/>
    </source>
</evidence>
<proteinExistence type="predicted"/>
<keyword evidence="1" id="KW-0812">Transmembrane</keyword>
<keyword evidence="1" id="KW-1133">Transmembrane helix</keyword>
<feature type="transmembrane region" description="Helical" evidence="1">
    <location>
        <begin position="7"/>
        <end position="27"/>
    </location>
</feature>
<reference evidence="2 3" key="1">
    <citation type="submission" date="2017-01" db="EMBL/GenBank/DDBJ databases">
        <title>Draft genome sequence of Bacillus oleronius.</title>
        <authorList>
            <person name="Allam M."/>
        </authorList>
    </citation>
    <scope>NUCLEOTIDE SEQUENCE [LARGE SCALE GENOMIC DNA]</scope>
    <source>
        <strain evidence="2 3">DSM 9356</strain>
    </source>
</reference>
<organism evidence="2 3">
    <name type="scientific">Heyndrickxia oleronia</name>
    <dbReference type="NCBI Taxonomy" id="38875"/>
    <lineage>
        <taxon>Bacteria</taxon>
        <taxon>Bacillati</taxon>
        <taxon>Bacillota</taxon>
        <taxon>Bacilli</taxon>
        <taxon>Bacillales</taxon>
        <taxon>Bacillaceae</taxon>
        <taxon>Heyndrickxia</taxon>
    </lineage>
</organism>
<dbReference type="Pfam" id="PF10710">
    <property type="entry name" value="DUF2512"/>
    <property type="match status" value="1"/>
</dbReference>
<dbReference type="InterPro" id="IPR019649">
    <property type="entry name" value="DUF2512"/>
</dbReference>
<feature type="transmembrane region" description="Helical" evidence="1">
    <location>
        <begin position="60"/>
        <end position="80"/>
    </location>
</feature>
<name>A0A8E2I378_9BACI</name>
<feature type="transmembrane region" description="Helical" evidence="1">
    <location>
        <begin position="33"/>
        <end position="53"/>
    </location>
</feature>